<comment type="caution">
    <text evidence="11">The sequence shown here is derived from an EMBL/GenBank/DDBJ whole genome shotgun (WGS) entry which is preliminary data.</text>
</comment>
<dbReference type="InterPro" id="IPR011994">
    <property type="entry name" value="Cytidylate_kinase_dom"/>
</dbReference>
<dbReference type="GO" id="GO:0036430">
    <property type="term" value="F:CMP kinase activity"/>
    <property type="evidence" value="ECO:0007669"/>
    <property type="project" value="RHEA"/>
</dbReference>
<keyword evidence="2 8" id="KW-0808">Transferase</keyword>
<evidence type="ECO:0000313" key="12">
    <source>
        <dbReference type="Proteomes" id="UP000178606"/>
    </source>
</evidence>
<dbReference type="NCBIfam" id="TIGR00017">
    <property type="entry name" value="cmk"/>
    <property type="match status" value="1"/>
</dbReference>
<evidence type="ECO:0000256" key="3">
    <source>
        <dbReference type="ARBA" id="ARBA00022741"/>
    </source>
</evidence>
<evidence type="ECO:0000256" key="7">
    <source>
        <dbReference type="ARBA" id="ARBA00048478"/>
    </source>
</evidence>
<dbReference type="GO" id="GO:0005524">
    <property type="term" value="F:ATP binding"/>
    <property type="evidence" value="ECO:0007669"/>
    <property type="project" value="UniProtKB-UniRule"/>
</dbReference>
<dbReference type="SUPFAM" id="SSF52540">
    <property type="entry name" value="P-loop containing nucleoside triphosphate hydrolases"/>
    <property type="match status" value="1"/>
</dbReference>
<evidence type="ECO:0000256" key="6">
    <source>
        <dbReference type="ARBA" id="ARBA00047615"/>
    </source>
</evidence>
<keyword evidence="5 8" id="KW-0067">ATP-binding</keyword>
<feature type="domain" description="Cytidylate kinase" evidence="10">
    <location>
        <begin position="8"/>
        <end position="219"/>
    </location>
</feature>
<evidence type="ECO:0000256" key="5">
    <source>
        <dbReference type="ARBA" id="ARBA00022840"/>
    </source>
</evidence>
<feature type="compositionally biased region" description="Basic and acidic residues" evidence="9">
    <location>
        <begin position="161"/>
        <end position="185"/>
    </location>
</feature>
<evidence type="ECO:0000259" key="10">
    <source>
        <dbReference type="Pfam" id="PF02224"/>
    </source>
</evidence>
<dbReference type="Pfam" id="PF02224">
    <property type="entry name" value="Cytidylate_kin"/>
    <property type="match status" value="1"/>
</dbReference>
<evidence type="ECO:0000256" key="8">
    <source>
        <dbReference type="HAMAP-Rule" id="MF_00238"/>
    </source>
</evidence>
<comment type="subcellular location">
    <subcellularLocation>
        <location evidence="8">Cytoplasm</location>
    </subcellularLocation>
</comment>
<dbReference type="EMBL" id="MFKF01000040">
    <property type="protein sequence ID" value="OGG56226.1"/>
    <property type="molecule type" value="Genomic_DNA"/>
</dbReference>
<protein>
    <recommendedName>
        <fullName evidence="8">Cytidylate kinase</fullName>
        <shortName evidence="8">CK</shortName>
        <ecNumber evidence="8">2.7.4.25</ecNumber>
    </recommendedName>
    <alternativeName>
        <fullName evidence="8">Cytidine monophosphate kinase</fullName>
        <shortName evidence="8">CMP kinase</shortName>
    </alternativeName>
</protein>
<reference evidence="11 12" key="1">
    <citation type="journal article" date="2016" name="Nat. Commun.">
        <title>Thousands of microbial genomes shed light on interconnected biogeochemical processes in an aquifer system.</title>
        <authorList>
            <person name="Anantharaman K."/>
            <person name="Brown C.T."/>
            <person name="Hug L.A."/>
            <person name="Sharon I."/>
            <person name="Castelle C.J."/>
            <person name="Probst A.J."/>
            <person name="Thomas B.C."/>
            <person name="Singh A."/>
            <person name="Wilkins M.J."/>
            <person name="Karaoz U."/>
            <person name="Brodie E.L."/>
            <person name="Williams K.H."/>
            <person name="Hubbard S.S."/>
            <person name="Banfield J.F."/>
        </authorList>
    </citation>
    <scope>NUCLEOTIDE SEQUENCE [LARGE SCALE GENOMIC DNA]</scope>
    <source>
        <strain evidence="12">RIFCSPLOWO2_12_FULL_64_10</strain>
    </source>
</reference>
<evidence type="ECO:0000256" key="9">
    <source>
        <dbReference type="SAM" id="MobiDB-lite"/>
    </source>
</evidence>
<comment type="catalytic activity">
    <reaction evidence="6 8">
        <text>dCMP + ATP = dCDP + ADP</text>
        <dbReference type="Rhea" id="RHEA:25094"/>
        <dbReference type="ChEBI" id="CHEBI:30616"/>
        <dbReference type="ChEBI" id="CHEBI:57566"/>
        <dbReference type="ChEBI" id="CHEBI:58593"/>
        <dbReference type="ChEBI" id="CHEBI:456216"/>
        <dbReference type="EC" id="2.7.4.25"/>
    </reaction>
</comment>
<dbReference type="GO" id="GO:0005829">
    <property type="term" value="C:cytosol"/>
    <property type="evidence" value="ECO:0007669"/>
    <property type="project" value="TreeGrafter"/>
</dbReference>
<dbReference type="HAMAP" id="MF_00238">
    <property type="entry name" value="Cytidyl_kinase_type1"/>
    <property type="match status" value="1"/>
</dbReference>
<dbReference type="GO" id="GO:0015949">
    <property type="term" value="P:nucleobase-containing small molecule interconversion"/>
    <property type="evidence" value="ECO:0007669"/>
    <property type="project" value="TreeGrafter"/>
</dbReference>
<dbReference type="GO" id="GO:0006220">
    <property type="term" value="P:pyrimidine nucleotide metabolic process"/>
    <property type="evidence" value="ECO:0007669"/>
    <property type="project" value="UniProtKB-UniRule"/>
</dbReference>
<organism evidence="11 12">
    <name type="scientific">Handelsmanbacteria sp. (strain RIFCSPLOWO2_12_FULL_64_10)</name>
    <dbReference type="NCBI Taxonomy" id="1817868"/>
    <lineage>
        <taxon>Bacteria</taxon>
        <taxon>Candidatus Handelsmaniibacteriota</taxon>
    </lineage>
</organism>
<dbReference type="CDD" id="cd02020">
    <property type="entry name" value="CMPK"/>
    <property type="match status" value="1"/>
</dbReference>
<dbReference type="EC" id="2.7.4.25" evidence="8"/>
<evidence type="ECO:0000256" key="4">
    <source>
        <dbReference type="ARBA" id="ARBA00022777"/>
    </source>
</evidence>
<dbReference type="GO" id="GO:0036431">
    <property type="term" value="F:dCMP kinase activity"/>
    <property type="evidence" value="ECO:0007669"/>
    <property type="project" value="InterPro"/>
</dbReference>
<accession>A0A1F6D486</accession>
<comment type="similarity">
    <text evidence="1 8">Belongs to the cytidylate kinase family. Type 1 subfamily.</text>
</comment>
<keyword evidence="3 8" id="KW-0547">Nucleotide-binding</keyword>
<comment type="catalytic activity">
    <reaction evidence="7 8">
        <text>CMP + ATP = CDP + ADP</text>
        <dbReference type="Rhea" id="RHEA:11600"/>
        <dbReference type="ChEBI" id="CHEBI:30616"/>
        <dbReference type="ChEBI" id="CHEBI:58069"/>
        <dbReference type="ChEBI" id="CHEBI:60377"/>
        <dbReference type="ChEBI" id="CHEBI:456216"/>
        <dbReference type="EC" id="2.7.4.25"/>
    </reaction>
</comment>
<proteinExistence type="inferred from homology"/>
<gene>
    <name evidence="8" type="primary">cmk</name>
    <name evidence="11" type="ORF">A3F84_10170</name>
</gene>
<dbReference type="Proteomes" id="UP000178606">
    <property type="component" value="Unassembled WGS sequence"/>
</dbReference>
<dbReference type="InterPro" id="IPR027417">
    <property type="entry name" value="P-loop_NTPase"/>
</dbReference>
<dbReference type="AlphaFoldDB" id="A0A1F6D486"/>
<dbReference type="InterPro" id="IPR003136">
    <property type="entry name" value="Cytidylate_kin"/>
</dbReference>
<sequence length="231" mass="25016">MEQRRIVIAIDGPVASGKSTTARQVARRLEYLYIDSGAMYRAVALRALRAGVDLTDEEAISAVAAQADISLPEKDGGVLLDGEDVTEAIRTPEVADASSHVAAIPGVREALIRRQRDLGQAGGVVMDGRDIGTVVFPEAALKVYLTASPETRARRRHAELKRRGVESSLQETERQIRERDARDLRTQTSRSGGLYAQDAVVIDTTRLSIQEQVNTILSLALDRGASGLART</sequence>
<dbReference type="PANTHER" id="PTHR21299">
    <property type="entry name" value="CYTIDYLATE KINASE/PANTOATE-BETA-ALANINE LIGASE"/>
    <property type="match status" value="1"/>
</dbReference>
<evidence type="ECO:0000313" key="11">
    <source>
        <dbReference type="EMBL" id="OGG56226.1"/>
    </source>
</evidence>
<dbReference type="Gene3D" id="3.40.50.300">
    <property type="entry name" value="P-loop containing nucleotide triphosphate hydrolases"/>
    <property type="match status" value="1"/>
</dbReference>
<dbReference type="PANTHER" id="PTHR21299:SF2">
    <property type="entry name" value="CYTIDYLATE KINASE"/>
    <property type="match status" value="1"/>
</dbReference>
<feature type="region of interest" description="Disordered" evidence="9">
    <location>
        <begin position="158"/>
        <end position="189"/>
    </location>
</feature>
<name>A0A1F6D486_HANXR</name>
<evidence type="ECO:0000256" key="1">
    <source>
        <dbReference type="ARBA" id="ARBA00009427"/>
    </source>
</evidence>
<evidence type="ECO:0000256" key="2">
    <source>
        <dbReference type="ARBA" id="ARBA00022679"/>
    </source>
</evidence>
<feature type="binding site" evidence="8">
    <location>
        <begin position="12"/>
        <end position="20"/>
    </location>
    <ligand>
        <name>ATP</name>
        <dbReference type="ChEBI" id="CHEBI:30616"/>
    </ligand>
</feature>
<keyword evidence="4 8" id="KW-0418">Kinase</keyword>
<keyword evidence="8" id="KW-0963">Cytoplasm</keyword>